<dbReference type="EMBL" id="LSYS01006880">
    <property type="protein sequence ID" value="OPJ73983.1"/>
    <property type="molecule type" value="Genomic_DNA"/>
</dbReference>
<organism evidence="1 2">
    <name type="scientific">Patagioenas fasciata monilis</name>
    <dbReference type="NCBI Taxonomy" id="372326"/>
    <lineage>
        <taxon>Eukaryota</taxon>
        <taxon>Metazoa</taxon>
        <taxon>Chordata</taxon>
        <taxon>Craniata</taxon>
        <taxon>Vertebrata</taxon>
        <taxon>Euteleostomi</taxon>
        <taxon>Archelosauria</taxon>
        <taxon>Archosauria</taxon>
        <taxon>Dinosauria</taxon>
        <taxon>Saurischia</taxon>
        <taxon>Theropoda</taxon>
        <taxon>Coelurosauria</taxon>
        <taxon>Aves</taxon>
        <taxon>Neognathae</taxon>
        <taxon>Neoaves</taxon>
        <taxon>Columbimorphae</taxon>
        <taxon>Columbiformes</taxon>
        <taxon>Columbidae</taxon>
        <taxon>Patagioenas</taxon>
    </lineage>
</organism>
<evidence type="ECO:0000313" key="1">
    <source>
        <dbReference type="EMBL" id="OPJ73983.1"/>
    </source>
</evidence>
<gene>
    <name evidence="1" type="ORF">AV530_013381</name>
</gene>
<proteinExistence type="predicted"/>
<dbReference type="AlphaFoldDB" id="A0A1V4JP75"/>
<dbReference type="Proteomes" id="UP000190648">
    <property type="component" value="Unassembled WGS sequence"/>
</dbReference>
<reference evidence="1 2" key="1">
    <citation type="submission" date="2016-02" db="EMBL/GenBank/DDBJ databases">
        <title>Band-tailed pigeon sequencing and assembly.</title>
        <authorList>
            <person name="Soares A.E."/>
            <person name="Novak B.J."/>
            <person name="Rice E.S."/>
            <person name="O'Connell B."/>
            <person name="Chang D."/>
            <person name="Weber S."/>
            <person name="Shapiro B."/>
        </authorList>
    </citation>
    <scope>NUCLEOTIDE SEQUENCE [LARGE SCALE GENOMIC DNA]</scope>
    <source>
        <strain evidence="1">BTP2013</strain>
        <tissue evidence="1">Blood</tissue>
    </source>
</reference>
<name>A0A1V4JP75_PATFA</name>
<protein>
    <submittedName>
        <fullName evidence="1">Uncharacterized protein</fullName>
    </submittedName>
</protein>
<keyword evidence="2" id="KW-1185">Reference proteome</keyword>
<sequence>MSKLRIQKWLHSELHNCFTHPCCLRAVCPHCVLPASREGRLPLNFPIVAAFSRAGNENPGYLCGVLQC</sequence>
<accession>A0A1V4JP75</accession>
<evidence type="ECO:0000313" key="2">
    <source>
        <dbReference type="Proteomes" id="UP000190648"/>
    </source>
</evidence>
<comment type="caution">
    <text evidence="1">The sequence shown here is derived from an EMBL/GenBank/DDBJ whole genome shotgun (WGS) entry which is preliminary data.</text>
</comment>